<protein>
    <submittedName>
        <fullName evidence="2">Uncharacterized protein</fullName>
    </submittedName>
</protein>
<organism evidence="2 3">
    <name type="scientific">Puccinia striiformis</name>
    <dbReference type="NCBI Taxonomy" id="27350"/>
    <lineage>
        <taxon>Eukaryota</taxon>
        <taxon>Fungi</taxon>
        <taxon>Dikarya</taxon>
        <taxon>Basidiomycota</taxon>
        <taxon>Pucciniomycotina</taxon>
        <taxon>Pucciniomycetes</taxon>
        <taxon>Pucciniales</taxon>
        <taxon>Pucciniaceae</taxon>
        <taxon>Puccinia</taxon>
    </lineage>
</organism>
<dbReference type="VEuPathDB" id="FungiDB:PSTT_09467"/>
<proteinExistence type="predicted"/>
<dbReference type="VEuPathDB" id="FungiDB:PSHT_10621"/>
<name>A0A2S4V8C8_9BASI</name>
<comment type="caution">
    <text evidence="2">The sequence shown here is derived from an EMBL/GenBank/DDBJ whole genome shotgun (WGS) entry which is preliminary data.</text>
</comment>
<feature type="compositionally biased region" description="Pro residues" evidence="1">
    <location>
        <begin position="95"/>
        <end position="106"/>
    </location>
</feature>
<dbReference type="EMBL" id="PKSL01000095">
    <property type="protein sequence ID" value="POW05700.1"/>
    <property type="molecule type" value="Genomic_DNA"/>
</dbReference>
<dbReference type="AlphaFoldDB" id="A0A2S4V8C8"/>
<feature type="region of interest" description="Disordered" evidence="1">
    <location>
        <begin position="210"/>
        <end position="235"/>
    </location>
</feature>
<evidence type="ECO:0000313" key="2">
    <source>
        <dbReference type="EMBL" id="POW05700.1"/>
    </source>
</evidence>
<feature type="compositionally biased region" description="Polar residues" evidence="1">
    <location>
        <begin position="28"/>
        <end position="55"/>
    </location>
</feature>
<feature type="non-terminal residue" evidence="2">
    <location>
        <position position="1"/>
    </location>
</feature>
<keyword evidence="3" id="KW-1185">Reference proteome</keyword>
<feature type="region of interest" description="Disordered" evidence="1">
    <location>
        <begin position="27"/>
        <end position="135"/>
    </location>
</feature>
<evidence type="ECO:0000313" key="3">
    <source>
        <dbReference type="Proteomes" id="UP000239156"/>
    </source>
</evidence>
<gene>
    <name evidence="2" type="ORF">PSTT_09467</name>
</gene>
<sequence length="516" mass="58105">LYTRSIGVIWRSARLCSGERGAEKEPLNQINPLTFNHDTDGSNTNRSNITVNRTQTLDDSRGPHPPPTKTTKEGQENQQTKRSTVRSKSRSRSPTPFPSPRPPPQSEHPSAHEFNSDSEDGFGTNHSTAKQRDESELLPAIDPMIDSMDAQFVKTTQVVTSMENPTIPLAELAALRAMTNLDDEHYQQALNILATPGGPISFLVMKELERQQEQSNTRGESSDSLSDTNPTRQIPQTNTCYDHCEALKASLLISTLIVSFTNTFFSPFFTMERIRQCSKDAFLESNLEMYTRGSYKPGTSDFSLLTITMEKLMSLPHDFQKRNFPPGLETTSSVRKSFVTLVRDLQTHFRCSIREKLLCGVVNPEGNITPGLVLPRLHEIAETIFRFLKPGEMAWSKKEVQKRMPALFTSRIAHIRLQTLDHLLHPPLQKRVSQWTLIDEKLKDLKAHGSDYRAAFYKAILIKDQELFGTRTPLADIDSDLIVLPSEEEVLTQLAIVLGTQSQPGPSFNKSLIMKQ</sequence>
<feature type="compositionally biased region" description="Polar residues" evidence="1">
    <location>
        <begin position="213"/>
        <end position="235"/>
    </location>
</feature>
<dbReference type="Proteomes" id="UP000239156">
    <property type="component" value="Unassembled WGS sequence"/>
</dbReference>
<reference evidence="2" key="1">
    <citation type="submission" date="2017-12" db="EMBL/GenBank/DDBJ databases">
        <title>Gene loss provides genomic basis for host adaptation in cereal stripe rust fungi.</title>
        <authorList>
            <person name="Xia C."/>
        </authorList>
    </citation>
    <scope>NUCLEOTIDE SEQUENCE [LARGE SCALE GENOMIC DNA]</scope>
    <source>
        <strain evidence="2">93-210</strain>
    </source>
</reference>
<evidence type="ECO:0000256" key="1">
    <source>
        <dbReference type="SAM" id="MobiDB-lite"/>
    </source>
</evidence>
<accession>A0A2S4V8C8</accession>